<dbReference type="SUPFAM" id="SSF50965">
    <property type="entry name" value="Galactose oxidase, central domain"/>
    <property type="match status" value="1"/>
</dbReference>
<evidence type="ECO:0000313" key="2">
    <source>
        <dbReference type="EMBL" id="KDP26134.1"/>
    </source>
</evidence>
<dbReference type="OrthoDB" id="1366962at2759"/>
<dbReference type="InterPro" id="IPR036047">
    <property type="entry name" value="F-box-like_dom_sf"/>
</dbReference>
<reference evidence="2 3" key="1">
    <citation type="journal article" date="2014" name="PLoS ONE">
        <title>Global Analysis of Gene Expression Profiles in Physic Nut (Jatropha curcas L.) Seedlings Exposed to Salt Stress.</title>
        <authorList>
            <person name="Zhang L."/>
            <person name="Zhang C."/>
            <person name="Wu P."/>
            <person name="Chen Y."/>
            <person name="Li M."/>
            <person name="Jiang H."/>
            <person name="Wu G."/>
        </authorList>
    </citation>
    <scope>NUCLEOTIDE SEQUENCE [LARGE SCALE GENOMIC DNA]</scope>
    <source>
        <strain evidence="3">cv. GZQX0401</strain>
        <tissue evidence="2">Young leaves</tissue>
    </source>
</reference>
<dbReference type="SUPFAM" id="SSF81383">
    <property type="entry name" value="F-box domain"/>
    <property type="match status" value="1"/>
</dbReference>
<organism evidence="2 3">
    <name type="scientific">Jatropha curcas</name>
    <name type="common">Barbados nut</name>
    <dbReference type="NCBI Taxonomy" id="180498"/>
    <lineage>
        <taxon>Eukaryota</taxon>
        <taxon>Viridiplantae</taxon>
        <taxon>Streptophyta</taxon>
        <taxon>Embryophyta</taxon>
        <taxon>Tracheophyta</taxon>
        <taxon>Spermatophyta</taxon>
        <taxon>Magnoliopsida</taxon>
        <taxon>eudicotyledons</taxon>
        <taxon>Gunneridae</taxon>
        <taxon>Pentapetalae</taxon>
        <taxon>rosids</taxon>
        <taxon>fabids</taxon>
        <taxon>Malpighiales</taxon>
        <taxon>Euphorbiaceae</taxon>
        <taxon>Crotonoideae</taxon>
        <taxon>Jatropheae</taxon>
        <taxon>Jatropha</taxon>
    </lineage>
</organism>
<feature type="domain" description="F-box" evidence="1">
    <location>
        <begin position="32"/>
        <end position="78"/>
    </location>
</feature>
<dbReference type="Gene3D" id="1.20.1280.50">
    <property type="match status" value="1"/>
</dbReference>
<gene>
    <name evidence="2" type="ORF">JCGZ_22235</name>
</gene>
<dbReference type="PANTHER" id="PTHR31672:SF13">
    <property type="entry name" value="F-BOX PROTEIN CPR30-LIKE"/>
    <property type="match status" value="1"/>
</dbReference>
<evidence type="ECO:0000259" key="1">
    <source>
        <dbReference type="PROSITE" id="PS50181"/>
    </source>
</evidence>
<dbReference type="KEGG" id="jcu:105645174"/>
<dbReference type="InterPro" id="IPR050796">
    <property type="entry name" value="SCF_F-box_component"/>
</dbReference>
<protein>
    <recommendedName>
        <fullName evidence="1">F-box domain-containing protein</fullName>
    </recommendedName>
</protein>
<dbReference type="Pfam" id="PF08268">
    <property type="entry name" value="FBA_3"/>
    <property type="match status" value="1"/>
</dbReference>
<dbReference type="Pfam" id="PF00646">
    <property type="entry name" value="F-box"/>
    <property type="match status" value="1"/>
</dbReference>
<dbReference type="EMBL" id="KK914929">
    <property type="protein sequence ID" value="KDP26134.1"/>
    <property type="molecule type" value="Genomic_DNA"/>
</dbReference>
<sequence length="409" mass="46559">MATKQASPTTNKSKEETILPNYVQKKQKLLSLKNQECIPDDLIESILLRLPIKSLIRFKCVSKQWQSLLTSHRFVRAFNKDQNQTCLLVPMNLLTDPDSTSIINLIDLKTIADEPERENNNWAEVIRFPYQCQSKFTSCCDGILCFYNYKVGILGLWNPYINDYQEIVLPENLHSANSSYASFYLVYDSSINNYKIVGKVALDFYVLTLKSNRWRKVSITIPITSLVGTECISDNNGSLYLFGSKAQIALRFDIVEEKFTEVPMPPEVIRDGDGISHIFVKREGRFGILGNCLCLTCVNVAENCSDTWMWKGKTWSKYLSIPCSDYMEFIGLEPLCLTEDGAVVMHRMELLRHFFIVVQSVGKSQGECVGLIKDRRGATCKKFYVPGNCLPTDYSFTYTKTLVSPSSLM</sequence>
<dbReference type="InterPro" id="IPR017451">
    <property type="entry name" value="F-box-assoc_interact_dom"/>
</dbReference>
<dbReference type="AlphaFoldDB" id="A0A067K2W9"/>
<dbReference type="InterPro" id="IPR001810">
    <property type="entry name" value="F-box_dom"/>
</dbReference>
<dbReference type="NCBIfam" id="TIGR01640">
    <property type="entry name" value="F_box_assoc_1"/>
    <property type="match status" value="1"/>
</dbReference>
<accession>A0A067K2W9</accession>
<keyword evidence="3" id="KW-1185">Reference proteome</keyword>
<dbReference type="InterPro" id="IPR011043">
    <property type="entry name" value="Gal_Oxase/kelch_b-propeller"/>
</dbReference>
<dbReference type="STRING" id="180498.A0A067K2W9"/>
<dbReference type="PROSITE" id="PS50181">
    <property type="entry name" value="FBOX"/>
    <property type="match status" value="1"/>
</dbReference>
<name>A0A067K2W9_JATCU</name>
<dbReference type="SMART" id="SM00256">
    <property type="entry name" value="FBOX"/>
    <property type="match status" value="1"/>
</dbReference>
<proteinExistence type="predicted"/>
<dbReference type="PANTHER" id="PTHR31672">
    <property type="entry name" value="BNACNNG10540D PROTEIN"/>
    <property type="match status" value="1"/>
</dbReference>
<dbReference type="InterPro" id="IPR013187">
    <property type="entry name" value="F-box-assoc_dom_typ3"/>
</dbReference>
<dbReference type="Proteomes" id="UP000027138">
    <property type="component" value="Unassembled WGS sequence"/>
</dbReference>
<dbReference type="CDD" id="cd22157">
    <property type="entry name" value="F-box_AtFBW1-like"/>
    <property type="match status" value="1"/>
</dbReference>
<evidence type="ECO:0000313" key="3">
    <source>
        <dbReference type="Proteomes" id="UP000027138"/>
    </source>
</evidence>